<dbReference type="EMBL" id="CAJEWN010000029">
    <property type="protein sequence ID" value="CAD2142496.1"/>
    <property type="molecule type" value="Genomic_DNA"/>
</dbReference>
<proteinExistence type="predicted"/>
<gene>
    <name evidence="1" type="ORF">MENT_LOCUS7257</name>
</gene>
<reference evidence="1 2" key="1">
    <citation type="submission" date="2020-08" db="EMBL/GenBank/DDBJ databases">
        <authorList>
            <person name="Koutsovoulos G."/>
            <person name="Danchin GJ E."/>
        </authorList>
    </citation>
    <scope>NUCLEOTIDE SEQUENCE [LARGE SCALE GENOMIC DNA]</scope>
</reference>
<accession>A0A6V7U1M5</accession>
<dbReference type="Proteomes" id="UP000580250">
    <property type="component" value="Unassembled WGS sequence"/>
</dbReference>
<dbReference type="AlphaFoldDB" id="A0A6V7U1M5"/>
<comment type="caution">
    <text evidence="1">The sequence shown here is derived from an EMBL/GenBank/DDBJ whole genome shotgun (WGS) entry which is preliminary data.</text>
</comment>
<evidence type="ECO:0000313" key="2">
    <source>
        <dbReference type="Proteomes" id="UP000580250"/>
    </source>
</evidence>
<name>A0A6V7U1M5_MELEN</name>
<sequence>MVFLLATYFSITFGIVLRNFWTSADTSLHNWSFNLGAPPGTANKDISPRYQPFFIPSKLKFFVNRSLRPL</sequence>
<protein>
    <submittedName>
        <fullName evidence="1">Uncharacterized protein</fullName>
    </submittedName>
</protein>
<evidence type="ECO:0000313" key="1">
    <source>
        <dbReference type="EMBL" id="CAD2142496.1"/>
    </source>
</evidence>
<organism evidence="1 2">
    <name type="scientific">Meloidogyne enterolobii</name>
    <name type="common">Root-knot nematode worm</name>
    <name type="synonym">Meloidogyne mayaguensis</name>
    <dbReference type="NCBI Taxonomy" id="390850"/>
    <lineage>
        <taxon>Eukaryota</taxon>
        <taxon>Metazoa</taxon>
        <taxon>Ecdysozoa</taxon>
        <taxon>Nematoda</taxon>
        <taxon>Chromadorea</taxon>
        <taxon>Rhabditida</taxon>
        <taxon>Tylenchina</taxon>
        <taxon>Tylenchomorpha</taxon>
        <taxon>Tylenchoidea</taxon>
        <taxon>Meloidogynidae</taxon>
        <taxon>Meloidogyninae</taxon>
        <taxon>Meloidogyne</taxon>
    </lineage>
</organism>